<accession>A0A9P0IQ89</accession>
<name>A0A9P0IQ89_APHGO</name>
<dbReference type="Proteomes" id="UP001154329">
    <property type="component" value="Chromosome 1"/>
</dbReference>
<dbReference type="EMBL" id="OU899034">
    <property type="protein sequence ID" value="CAH1711496.1"/>
    <property type="molecule type" value="Genomic_DNA"/>
</dbReference>
<sequence>MSCRKGYRYIPIRILYSVSEYRIVSVSLFIPLRRPRIIIIYVSVPGTIVSLPPAVCIQTKWTAAAVTVKYGTRWHRLNTRRVSCSHLSRCAVLRAQNTQYTCYSLRHGYDVNYYSDLNPFNNIFITRTIAVPIEHL</sequence>
<gene>
    <name evidence="1" type="ORF">APHIGO_LOCUS1619</name>
</gene>
<evidence type="ECO:0000313" key="2">
    <source>
        <dbReference type="Proteomes" id="UP001154329"/>
    </source>
</evidence>
<protein>
    <submittedName>
        <fullName evidence="1">Uncharacterized protein</fullName>
    </submittedName>
</protein>
<evidence type="ECO:0000313" key="1">
    <source>
        <dbReference type="EMBL" id="CAH1711496.1"/>
    </source>
</evidence>
<keyword evidence="2" id="KW-1185">Reference proteome</keyword>
<dbReference type="AlphaFoldDB" id="A0A9P0IQ89"/>
<reference evidence="1" key="1">
    <citation type="submission" date="2022-02" db="EMBL/GenBank/DDBJ databases">
        <authorList>
            <person name="King R."/>
        </authorList>
    </citation>
    <scope>NUCLEOTIDE SEQUENCE</scope>
</reference>
<organism evidence="1 2">
    <name type="scientific">Aphis gossypii</name>
    <name type="common">Cotton aphid</name>
    <dbReference type="NCBI Taxonomy" id="80765"/>
    <lineage>
        <taxon>Eukaryota</taxon>
        <taxon>Metazoa</taxon>
        <taxon>Ecdysozoa</taxon>
        <taxon>Arthropoda</taxon>
        <taxon>Hexapoda</taxon>
        <taxon>Insecta</taxon>
        <taxon>Pterygota</taxon>
        <taxon>Neoptera</taxon>
        <taxon>Paraneoptera</taxon>
        <taxon>Hemiptera</taxon>
        <taxon>Sternorrhyncha</taxon>
        <taxon>Aphidomorpha</taxon>
        <taxon>Aphidoidea</taxon>
        <taxon>Aphididae</taxon>
        <taxon>Aphidini</taxon>
        <taxon>Aphis</taxon>
        <taxon>Aphis</taxon>
    </lineage>
</organism>
<reference evidence="1" key="2">
    <citation type="submission" date="2022-10" db="EMBL/GenBank/DDBJ databases">
        <authorList>
            <consortium name="ENA_rothamsted_submissions"/>
            <consortium name="culmorum"/>
            <person name="King R."/>
        </authorList>
    </citation>
    <scope>NUCLEOTIDE SEQUENCE</scope>
</reference>
<proteinExistence type="predicted"/>